<protein>
    <submittedName>
        <fullName evidence="1">Uncharacterized protein</fullName>
    </submittedName>
</protein>
<proteinExistence type="predicted"/>
<comment type="caution">
    <text evidence="1">The sequence shown here is derived from an EMBL/GenBank/DDBJ whole genome shotgun (WGS) entry which is preliminary data.</text>
</comment>
<dbReference type="EMBL" id="JAWXYG010000002">
    <property type="protein sequence ID" value="KAK4280458.1"/>
    <property type="molecule type" value="Genomic_DNA"/>
</dbReference>
<evidence type="ECO:0000313" key="1">
    <source>
        <dbReference type="EMBL" id="KAK4280458.1"/>
    </source>
</evidence>
<reference evidence="1" key="1">
    <citation type="submission" date="2023-10" db="EMBL/GenBank/DDBJ databases">
        <title>Chromosome-level genome of the transformable northern wattle, Acacia crassicarpa.</title>
        <authorList>
            <person name="Massaro I."/>
            <person name="Sinha N.R."/>
            <person name="Poethig S."/>
            <person name="Leichty A.R."/>
        </authorList>
    </citation>
    <scope>NUCLEOTIDE SEQUENCE</scope>
    <source>
        <strain evidence="1">Acra3RX</strain>
        <tissue evidence="1">Leaf</tissue>
    </source>
</reference>
<dbReference type="Proteomes" id="UP001293593">
    <property type="component" value="Unassembled WGS sequence"/>
</dbReference>
<gene>
    <name evidence="1" type="ORF">QN277_012083</name>
</gene>
<organism evidence="1 2">
    <name type="scientific">Acacia crassicarpa</name>
    <name type="common">northern wattle</name>
    <dbReference type="NCBI Taxonomy" id="499986"/>
    <lineage>
        <taxon>Eukaryota</taxon>
        <taxon>Viridiplantae</taxon>
        <taxon>Streptophyta</taxon>
        <taxon>Embryophyta</taxon>
        <taxon>Tracheophyta</taxon>
        <taxon>Spermatophyta</taxon>
        <taxon>Magnoliopsida</taxon>
        <taxon>eudicotyledons</taxon>
        <taxon>Gunneridae</taxon>
        <taxon>Pentapetalae</taxon>
        <taxon>rosids</taxon>
        <taxon>fabids</taxon>
        <taxon>Fabales</taxon>
        <taxon>Fabaceae</taxon>
        <taxon>Caesalpinioideae</taxon>
        <taxon>mimosoid clade</taxon>
        <taxon>Acacieae</taxon>
        <taxon>Acacia</taxon>
    </lineage>
</organism>
<dbReference type="AlphaFoldDB" id="A0AAE1TD14"/>
<name>A0AAE1TD14_9FABA</name>
<accession>A0AAE1TD14</accession>
<sequence length="39" mass="4399">MEAISDQNQVPAFQTLFLHYFLSKLSISLAFDPLAASFH</sequence>
<evidence type="ECO:0000313" key="2">
    <source>
        <dbReference type="Proteomes" id="UP001293593"/>
    </source>
</evidence>
<keyword evidence="2" id="KW-1185">Reference proteome</keyword>